<reference evidence="2 3" key="1">
    <citation type="submission" date="2019-09" db="EMBL/GenBank/DDBJ databases">
        <title>Screening of Novel Bioactive Compounds from Soil-Associated.</title>
        <authorList>
            <person name="Zhao S."/>
        </authorList>
    </citation>
    <scope>NUCLEOTIDE SEQUENCE [LARGE SCALE GENOMIC DNA]</scope>
    <source>
        <strain evidence="2 3">HIT-DPA4</strain>
    </source>
</reference>
<organism evidence="2 3">
    <name type="scientific">Streptomyces luteolifulvus</name>
    <dbReference type="NCBI Taxonomy" id="2615112"/>
    <lineage>
        <taxon>Bacteria</taxon>
        <taxon>Bacillati</taxon>
        <taxon>Actinomycetota</taxon>
        <taxon>Actinomycetes</taxon>
        <taxon>Kitasatosporales</taxon>
        <taxon>Streptomycetaceae</taxon>
        <taxon>Streptomyces</taxon>
    </lineage>
</organism>
<dbReference type="Proteomes" id="UP000442707">
    <property type="component" value="Unassembled WGS sequence"/>
</dbReference>
<comment type="caution">
    <text evidence="2">The sequence shown here is derived from an EMBL/GenBank/DDBJ whole genome shotgun (WGS) entry which is preliminary data.</text>
</comment>
<keyword evidence="1" id="KW-0472">Membrane</keyword>
<accession>A0A6H9V441</accession>
<name>A0A6H9V441_9ACTN</name>
<keyword evidence="3" id="KW-1185">Reference proteome</keyword>
<evidence type="ECO:0000313" key="3">
    <source>
        <dbReference type="Proteomes" id="UP000442707"/>
    </source>
</evidence>
<proteinExistence type="predicted"/>
<dbReference type="EMBL" id="VZRB01000007">
    <property type="protein sequence ID" value="KAB1147136.1"/>
    <property type="molecule type" value="Genomic_DNA"/>
</dbReference>
<evidence type="ECO:0000313" key="2">
    <source>
        <dbReference type="EMBL" id="KAB1147136.1"/>
    </source>
</evidence>
<evidence type="ECO:0000256" key="1">
    <source>
        <dbReference type="SAM" id="Phobius"/>
    </source>
</evidence>
<protein>
    <submittedName>
        <fullName evidence="2">Uncharacterized protein</fullName>
    </submittedName>
</protein>
<keyword evidence="1" id="KW-0812">Transmembrane</keyword>
<dbReference type="RefSeq" id="WP_150947646.1">
    <property type="nucleotide sequence ID" value="NZ_VZRB01000007.1"/>
</dbReference>
<gene>
    <name evidence="2" type="ORF">F7R91_12445</name>
</gene>
<feature type="transmembrane region" description="Helical" evidence="1">
    <location>
        <begin position="12"/>
        <end position="29"/>
    </location>
</feature>
<keyword evidence="1" id="KW-1133">Transmembrane helix</keyword>
<dbReference type="AlphaFoldDB" id="A0A6H9V441"/>
<sequence length="219" mass="25132">MPYWQKVVLQAAGPVISAIILGLIGAWIARRAQLRKEQWSLRHELIHEMTKAASALYNETLRFRRAVVLFKVDDNGEGRGEYQSDLERQYKKSRLAGQVIEDRLSAYFPTGDARKFWHRAMDLLSMRYFLLTEADLPKEFIRDYSGDDHTGLTVDSGLCDHPALLEKYRESRELAANAVLNDPFVGEWIGWRVGLRLLLTSSSGQSQEESERAVKRHPL</sequence>